<organism evidence="2 3">
    <name type="scientific">Trichoderma gamsii</name>
    <dbReference type="NCBI Taxonomy" id="398673"/>
    <lineage>
        <taxon>Eukaryota</taxon>
        <taxon>Fungi</taxon>
        <taxon>Dikarya</taxon>
        <taxon>Ascomycota</taxon>
        <taxon>Pezizomycotina</taxon>
        <taxon>Sordariomycetes</taxon>
        <taxon>Hypocreomycetidae</taxon>
        <taxon>Hypocreales</taxon>
        <taxon>Hypocreaceae</taxon>
        <taxon>Trichoderma</taxon>
    </lineage>
</organism>
<dbReference type="GO" id="GO:0005634">
    <property type="term" value="C:nucleus"/>
    <property type="evidence" value="ECO:0007669"/>
    <property type="project" value="TreeGrafter"/>
</dbReference>
<comment type="caution">
    <text evidence="2">The sequence shown here is derived from an EMBL/GenBank/DDBJ whole genome shotgun (WGS) entry which is preliminary data.</text>
</comment>
<dbReference type="EMBL" id="MTYH01000031">
    <property type="protein sequence ID" value="PNP44446.1"/>
    <property type="molecule type" value="Genomic_DNA"/>
</dbReference>
<evidence type="ECO:0000313" key="3">
    <source>
        <dbReference type="Proteomes" id="UP000236546"/>
    </source>
</evidence>
<feature type="domain" description="DDE-1" evidence="1">
    <location>
        <begin position="320"/>
        <end position="389"/>
    </location>
</feature>
<proteinExistence type="predicted"/>
<evidence type="ECO:0000259" key="1">
    <source>
        <dbReference type="Pfam" id="PF03184"/>
    </source>
</evidence>
<gene>
    <name evidence="2" type="ORF">TGAMA5MH_03792</name>
</gene>
<evidence type="ECO:0000313" key="2">
    <source>
        <dbReference type="EMBL" id="PNP44446.1"/>
    </source>
</evidence>
<dbReference type="OrthoDB" id="4733042at2759"/>
<accession>A0A2K0TG08</accession>
<dbReference type="Pfam" id="PF03184">
    <property type="entry name" value="DDE_1"/>
    <property type="match status" value="1"/>
</dbReference>
<dbReference type="PANTHER" id="PTHR19303">
    <property type="entry name" value="TRANSPOSON"/>
    <property type="match status" value="1"/>
</dbReference>
<protein>
    <recommendedName>
        <fullName evidence="1">DDE-1 domain-containing protein</fullName>
    </recommendedName>
</protein>
<reference evidence="2 3" key="1">
    <citation type="submission" date="2017-02" db="EMBL/GenBank/DDBJ databases">
        <title>Genomes of Trichoderma spp. with biocontrol activity.</title>
        <authorList>
            <person name="Gardiner D."/>
            <person name="Kazan K."/>
            <person name="Vos C."/>
            <person name="Harvey P."/>
        </authorList>
    </citation>
    <scope>NUCLEOTIDE SEQUENCE [LARGE SCALE GENOMIC DNA]</scope>
    <source>
        <strain evidence="2 3">A5MH</strain>
    </source>
</reference>
<name>A0A2K0TG08_9HYPO</name>
<dbReference type="AlphaFoldDB" id="A0A2K0TG08"/>
<dbReference type="PANTHER" id="PTHR19303:SF74">
    <property type="entry name" value="POGO TRANSPOSABLE ELEMENT WITH KRAB DOMAIN"/>
    <property type="match status" value="1"/>
</dbReference>
<dbReference type="InterPro" id="IPR004875">
    <property type="entry name" value="DDE_SF_endonuclease_dom"/>
</dbReference>
<dbReference type="GO" id="GO:0003677">
    <property type="term" value="F:DNA binding"/>
    <property type="evidence" value="ECO:0007669"/>
    <property type="project" value="TreeGrafter"/>
</dbReference>
<sequence>MADFPPAFKAAAAVLADRDRPPRLRKAYSVRSAAAHFNASPASVQRAISSLQRPDPIPRWPDRPRSLTSEEDEALVAYVMWLQRGGFPATKSQLVAAANDLRRRRDPTIADLWKNWYSQWLLDHPEVQKSYIKAVEKARKSFEASNVENLVTFFDRLKKIITDYRIGASECWNEDECGIRLGCLRERVQVVVVRTTRSQRPQILDPNNRESSTVIGSINAAGESIPPWLIFKTFPTESWAEVEADEAIHFARSETGFSNSEISFEWLHHFNLWSWIKSAQAQRSGLGFEEYFGCDIWLRDPERPWSPPYEVPPIQRPDDEKIYRLLVIDGFTGHTGLDFIEYCIKFDIIVAVFPPHSTHILQPLDVGVFQPLKLAHQKILQASLFEGNLAFTRKNFIEAFQTIAREKYGDLMSSPTREGLRQASLVVTEACTLEKYIDNFIVDRNRRIKKLSARRKRGGLVRPSGEFHTAVSLS</sequence>
<dbReference type="InterPro" id="IPR050863">
    <property type="entry name" value="CenT-Element_Derived"/>
</dbReference>
<dbReference type="Proteomes" id="UP000236546">
    <property type="component" value="Unassembled WGS sequence"/>
</dbReference>